<accession>A0ABV3ZPN7</accession>
<dbReference type="InterPro" id="IPR025746">
    <property type="entry name" value="PilX_N_dom"/>
</dbReference>
<keyword evidence="1" id="KW-0472">Membrane</keyword>
<evidence type="ECO:0000313" key="4">
    <source>
        <dbReference type="EMBL" id="MEX8191360.1"/>
    </source>
</evidence>
<organism evidence="4 5">
    <name type="scientific">Comamonas guangdongensis</name>
    <dbReference type="NCBI Taxonomy" id="510515"/>
    <lineage>
        <taxon>Bacteria</taxon>
        <taxon>Pseudomonadati</taxon>
        <taxon>Pseudomonadota</taxon>
        <taxon>Betaproteobacteria</taxon>
        <taxon>Burkholderiales</taxon>
        <taxon>Comamonadaceae</taxon>
        <taxon>Comamonas</taxon>
    </lineage>
</organism>
<feature type="transmembrane region" description="Helical" evidence="1">
    <location>
        <begin position="21"/>
        <end position="45"/>
    </location>
</feature>
<feature type="domain" description="Type 4 fimbrial biogenesis protein PilX N-terminal" evidence="3">
    <location>
        <begin position="19"/>
        <end position="68"/>
    </location>
</feature>
<dbReference type="EMBL" id="JBFYGN010000001">
    <property type="protein sequence ID" value="MEX8191360.1"/>
    <property type="molecule type" value="Genomic_DNA"/>
</dbReference>
<evidence type="ECO:0000259" key="2">
    <source>
        <dbReference type="Pfam" id="PF13681"/>
    </source>
</evidence>
<name>A0ABV3ZPN7_9BURK</name>
<comment type="caution">
    <text evidence="4">The sequence shown here is derived from an EMBL/GenBank/DDBJ whole genome shotgun (WGS) entry which is preliminary data.</text>
</comment>
<protein>
    <submittedName>
        <fullName evidence="4">PilX N-terminal domain-containing pilus assembly protein</fullName>
    </submittedName>
</protein>
<sequence length="209" mass="22412">MNSISHVPMEQRGFRQRQRGFSLIVVLLILVIVSILGVGGVQLAMMGERGTRNDRDMQVAWQAAEAALMDAEFDIEGLPATSSSKRNSIFASGNTDIAKFLANCGTSAQSVGLCALNAGDAKPAWLTVDFTATGNAAPTAEFGAFTGRPFASGSQGVQPARPPRYVIEPIPDPLTSRTKAQNRYVYRVTAMGFGPSQETQAVVQIIYRN</sequence>
<dbReference type="Proteomes" id="UP001561046">
    <property type="component" value="Unassembled WGS sequence"/>
</dbReference>
<dbReference type="RefSeq" id="WP_369336588.1">
    <property type="nucleotide sequence ID" value="NZ_JBFYGN010000001.1"/>
</dbReference>
<keyword evidence="1" id="KW-0812">Transmembrane</keyword>
<dbReference type="Pfam" id="PF13681">
    <property type="entry name" value="PilX"/>
    <property type="match status" value="1"/>
</dbReference>
<feature type="domain" description="PilX/PilW C-terminal" evidence="2">
    <location>
        <begin position="114"/>
        <end position="208"/>
    </location>
</feature>
<gene>
    <name evidence="4" type="ORF">AB6724_00740</name>
</gene>
<proteinExistence type="predicted"/>
<keyword evidence="1" id="KW-1133">Transmembrane helix</keyword>
<evidence type="ECO:0000256" key="1">
    <source>
        <dbReference type="SAM" id="Phobius"/>
    </source>
</evidence>
<evidence type="ECO:0000313" key="5">
    <source>
        <dbReference type="Proteomes" id="UP001561046"/>
    </source>
</evidence>
<dbReference type="InterPro" id="IPR025205">
    <property type="entry name" value="PilX/PilW_C"/>
</dbReference>
<dbReference type="Pfam" id="PF14341">
    <property type="entry name" value="PilX_N"/>
    <property type="match status" value="1"/>
</dbReference>
<keyword evidence="5" id="KW-1185">Reference proteome</keyword>
<evidence type="ECO:0000259" key="3">
    <source>
        <dbReference type="Pfam" id="PF14341"/>
    </source>
</evidence>
<reference evidence="4 5" key="1">
    <citation type="journal article" date="2013" name="Int. J. Syst. Evol. Microbiol.">
        <title>Comamonas guangdongensis sp. nov., isolated from subterranean forest sediment, and emended description of the genus Comamonas.</title>
        <authorList>
            <person name="Zhang J."/>
            <person name="Wang Y."/>
            <person name="Zhou S."/>
            <person name="Wu C."/>
            <person name="He J."/>
            <person name="Li F."/>
        </authorList>
    </citation>
    <scope>NUCLEOTIDE SEQUENCE [LARGE SCALE GENOMIC DNA]</scope>
    <source>
        <strain evidence="4 5">CCTCC AB2011133</strain>
    </source>
</reference>